<dbReference type="RefSeq" id="WP_198746237.1">
    <property type="nucleotide sequence ID" value="NZ_JAEHTE010000001.1"/>
</dbReference>
<dbReference type="Proteomes" id="UP000637061">
    <property type="component" value="Unassembled WGS sequence"/>
</dbReference>
<proteinExistence type="predicted"/>
<dbReference type="AlphaFoldDB" id="A0A8I1JIK6"/>
<dbReference type="EMBL" id="JAEHTE010000001">
    <property type="protein sequence ID" value="MBI6882624.1"/>
    <property type="molecule type" value="Genomic_DNA"/>
</dbReference>
<reference evidence="1" key="1">
    <citation type="submission" date="2020-12" db="EMBL/GenBank/DDBJ databases">
        <title>Enhanced detection system for hospital associated transmission using whole genome sequencing surveillance.</title>
        <authorList>
            <person name="Harrison L.H."/>
            <person name="Van Tyne D."/>
            <person name="Marsh J.W."/>
            <person name="Griffith M.P."/>
            <person name="Snyder D.J."/>
            <person name="Cooper V.S."/>
            <person name="Mustapha M."/>
        </authorList>
    </citation>
    <scope>NUCLEOTIDE SEQUENCE</scope>
    <source>
        <strain evidence="1">PSB00042</strain>
    </source>
</reference>
<name>A0A8I1JIK6_PSEPU</name>
<accession>A0A8I1JIK6</accession>
<sequence>MLNAIMLNGEGRVSKDNPVQSWYGEECYLTANFAGYQMRIVTEDGRSDLKYLHYQSLGYNSVEDAKAAAPEFAKAVLLKMLSSISQI</sequence>
<evidence type="ECO:0000313" key="2">
    <source>
        <dbReference type="Proteomes" id="UP000637061"/>
    </source>
</evidence>
<organism evidence="1 2">
    <name type="scientific">Pseudomonas putida</name>
    <name type="common">Arthrobacter siderocapsulatus</name>
    <dbReference type="NCBI Taxonomy" id="303"/>
    <lineage>
        <taxon>Bacteria</taxon>
        <taxon>Pseudomonadati</taxon>
        <taxon>Pseudomonadota</taxon>
        <taxon>Gammaproteobacteria</taxon>
        <taxon>Pseudomonadales</taxon>
        <taxon>Pseudomonadaceae</taxon>
        <taxon>Pseudomonas</taxon>
    </lineage>
</organism>
<protein>
    <submittedName>
        <fullName evidence="1">Uncharacterized protein</fullName>
    </submittedName>
</protein>
<evidence type="ECO:0000313" key="1">
    <source>
        <dbReference type="EMBL" id="MBI6882624.1"/>
    </source>
</evidence>
<comment type="caution">
    <text evidence="1">The sequence shown here is derived from an EMBL/GenBank/DDBJ whole genome shotgun (WGS) entry which is preliminary data.</text>
</comment>
<gene>
    <name evidence="1" type="ORF">JEU22_01755</name>
</gene>